<sequence length="263" mass="29510">MHLLYVDESGTPSDPSQSFFILAGVSIFERQTHWVETQMNEIAARFSPEDPYAIELHGSPMRSGKSEWRPFPMADRIQAIKDCLSIIANSKGKYRLFASVVERGAHGADDPIKSCFEQVASRFDKYLQRFNTQGKPERGIAIFDTSHTEKSIQNLARTFKYDGHSFGKLRNFAEVPLFLDSKASRMIQLVDLVAFAIFRHYQADDSQYFDIIKKSFDSVGGTMHGLHVRRASQNVGVAVQIATTTIVTPEAVLAVEEIAINNS</sequence>
<dbReference type="PATRIC" id="fig|219572.3.peg.1283"/>
<dbReference type="STRING" id="219572.A7J50_1260"/>
<gene>
    <name evidence="1" type="ORF">A7J50_1260</name>
</gene>
<organism evidence="1 2">
    <name type="scientific">Pseudomonas antarctica</name>
    <dbReference type="NCBI Taxonomy" id="219572"/>
    <lineage>
        <taxon>Bacteria</taxon>
        <taxon>Pseudomonadati</taxon>
        <taxon>Pseudomonadota</taxon>
        <taxon>Gammaproteobacteria</taxon>
        <taxon>Pseudomonadales</taxon>
        <taxon>Pseudomonadaceae</taxon>
        <taxon>Pseudomonas</taxon>
    </lineage>
</organism>
<dbReference type="Proteomes" id="UP000077829">
    <property type="component" value="Chromosome"/>
</dbReference>
<dbReference type="EMBL" id="CP015600">
    <property type="protein sequence ID" value="ANF84696.1"/>
    <property type="molecule type" value="Genomic_DNA"/>
</dbReference>
<name>A0A172YXJ4_9PSED</name>
<dbReference type="AlphaFoldDB" id="A0A172YXJ4"/>
<dbReference type="RefSeq" id="WP_064451018.1">
    <property type="nucleotide sequence ID" value="NZ_CP015600.1"/>
</dbReference>
<protein>
    <submittedName>
        <fullName evidence="1">N-acetylglucosamine-6-phosphate deacetylase</fullName>
    </submittedName>
</protein>
<dbReference type="Pfam" id="PF12686">
    <property type="entry name" value="DUF3800"/>
    <property type="match status" value="1"/>
</dbReference>
<dbReference type="KEGG" id="panr:A7J50_1260"/>
<dbReference type="InterPro" id="IPR024524">
    <property type="entry name" value="DUF3800"/>
</dbReference>
<evidence type="ECO:0000313" key="2">
    <source>
        <dbReference type="Proteomes" id="UP000077829"/>
    </source>
</evidence>
<accession>A0A172YXJ4</accession>
<proteinExistence type="predicted"/>
<evidence type="ECO:0000313" key="1">
    <source>
        <dbReference type="EMBL" id="ANF84696.1"/>
    </source>
</evidence>
<reference evidence="1 2" key="1">
    <citation type="submission" date="2016-05" db="EMBL/GenBank/DDBJ databases">
        <title>Complete genome sequence of Pseudomonas antarctica PAMC 27494.</title>
        <authorList>
            <person name="Lee J."/>
        </authorList>
    </citation>
    <scope>NUCLEOTIDE SEQUENCE [LARGE SCALE GENOMIC DNA]</scope>
    <source>
        <strain evidence="1 2">PAMC 27494</strain>
    </source>
</reference>